<keyword evidence="1" id="KW-0472">Membrane</keyword>
<evidence type="ECO:0000313" key="2">
    <source>
        <dbReference type="EMBL" id="EPE30151.1"/>
    </source>
</evidence>
<keyword evidence="1" id="KW-1133">Transmembrane helix</keyword>
<accession>S3DDT4</accession>
<feature type="transmembrane region" description="Helical" evidence="1">
    <location>
        <begin position="272"/>
        <end position="294"/>
    </location>
</feature>
<keyword evidence="1" id="KW-0812">Transmembrane</keyword>
<evidence type="ECO:0000313" key="3">
    <source>
        <dbReference type="Proteomes" id="UP000016922"/>
    </source>
</evidence>
<name>S3DDT4_GLAL2</name>
<dbReference type="AlphaFoldDB" id="S3DDT4"/>
<evidence type="ECO:0000256" key="1">
    <source>
        <dbReference type="SAM" id="Phobius"/>
    </source>
</evidence>
<feature type="transmembrane region" description="Helical" evidence="1">
    <location>
        <begin position="243"/>
        <end position="266"/>
    </location>
</feature>
<gene>
    <name evidence="2" type="ORF">GLAREA_12874</name>
</gene>
<dbReference type="eggNOG" id="ENOG502SERI">
    <property type="taxonomic scope" value="Eukaryota"/>
</dbReference>
<sequence length="305" mass="33832">MADLPEPPLIPKFHLPGSAAPLGAVLNSKNHIEFREVEVEGAINILDAYDTELRRLDATPLLQVTPTPLQAYPVDAPILNPVFFAADLEAGVYDTSKPTCALNLICYRARSGGCEIRQVQVVKRDRFEDEESFEQSIRDNAKLIQSDQEFFSQLRRVYLKDMCGFWRRTFALKTLTGIGLLVYTPTTHARPLPLPAITLQEILYAYLNPSAIGSGDLWIEWVFQLRQKDRRHALEFIEGWNAFRICVAGILPLAISTLLGIIWSMATKDVQTAFTVAGFVLTGGTLILALLAVVSGIDASGRTNT</sequence>
<keyword evidence="3" id="KW-1185">Reference proteome</keyword>
<dbReference type="OMA" id="WNTTRIA"/>
<dbReference type="EMBL" id="KE145365">
    <property type="protein sequence ID" value="EPE30151.1"/>
    <property type="molecule type" value="Genomic_DNA"/>
</dbReference>
<protein>
    <submittedName>
        <fullName evidence="2">Uncharacterized protein</fullName>
    </submittedName>
</protein>
<reference evidence="2 3" key="1">
    <citation type="journal article" date="2013" name="BMC Genomics">
        <title>Genomics-driven discovery of the pneumocandin biosynthetic gene cluster in the fungus Glarea lozoyensis.</title>
        <authorList>
            <person name="Chen L."/>
            <person name="Yue Q."/>
            <person name="Zhang X."/>
            <person name="Xiang M."/>
            <person name="Wang C."/>
            <person name="Li S."/>
            <person name="Che Y."/>
            <person name="Ortiz-Lopez F.J."/>
            <person name="Bills G.F."/>
            <person name="Liu X."/>
            <person name="An Z."/>
        </authorList>
    </citation>
    <scope>NUCLEOTIDE SEQUENCE [LARGE SCALE GENOMIC DNA]</scope>
    <source>
        <strain evidence="3">ATCC 20868 / MF5171</strain>
    </source>
</reference>
<dbReference type="RefSeq" id="XP_008082828.1">
    <property type="nucleotide sequence ID" value="XM_008084637.1"/>
</dbReference>
<dbReference type="HOGENOM" id="CLU_079414_0_0_1"/>
<dbReference type="KEGG" id="glz:GLAREA_12874"/>
<proteinExistence type="predicted"/>
<dbReference type="OrthoDB" id="9988102at2759"/>
<dbReference type="STRING" id="1116229.S3DDT4"/>
<dbReference type="Proteomes" id="UP000016922">
    <property type="component" value="Unassembled WGS sequence"/>
</dbReference>
<organism evidence="2 3">
    <name type="scientific">Glarea lozoyensis (strain ATCC 20868 / MF5171)</name>
    <dbReference type="NCBI Taxonomy" id="1116229"/>
    <lineage>
        <taxon>Eukaryota</taxon>
        <taxon>Fungi</taxon>
        <taxon>Dikarya</taxon>
        <taxon>Ascomycota</taxon>
        <taxon>Pezizomycotina</taxon>
        <taxon>Leotiomycetes</taxon>
        <taxon>Helotiales</taxon>
        <taxon>Helotiaceae</taxon>
        <taxon>Glarea</taxon>
    </lineage>
</organism>
<dbReference type="GeneID" id="19471914"/>